<dbReference type="CDD" id="cd02440">
    <property type="entry name" value="AdoMet_MTases"/>
    <property type="match status" value="1"/>
</dbReference>
<dbReference type="PANTHER" id="PTHR12176">
    <property type="entry name" value="SAM-DEPENDENT METHYLTRANSFERASE SUPERFAMILY PROTEIN"/>
    <property type="match status" value="1"/>
</dbReference>
<dbReference type="Gene3D" id="3.40.50.150">
    <property type="entry name" value="Vaccinia Virus protein VP39"/>
    <property type="match status" value="1"/>
</dbReference>
<dbReference type="PANTHER" id="PTHR12176:SF79">
    <property type="entry name" value="METHYLTRANSFERASE TYPE 11 DOMAIN-CONTAINING PROTEIN"/>
    <property type="match status" value="1"/>
</dbReference>
<dbReference type="InterPro" id="IPR025714">
    <property type="entry name" value="Methyltranfer_dom"/>
</dbReference>
<dbReference type="AlphaFoldDB" id="A0A7S2U3P3"/>
<dbReference type="GO" id="GO:0032259">
    <property type="term" value="P:methylation"/>
    <property type="evidence" value="ECO:0007669"/>
    <property type="project" value="UniProtKB-KW"/>
</dbReference>
<gene>
    <name evidence="5" type="ORF">LSP00402_LOCUS22035</name>
</gene>
<keyword evidence="2" id="KW-0489">Methyltransferase</keyword>
<evidence type="ECO:0000256" key="3">
    <source>
        <dbReference type="ARBA" id="ARBA00022679"/>
    </source>
</evidence>
<evidence type="ECO:0000313" key="5">
    <source>
        <dbReference type="EMBL" id="CAD9778019.1"/>
    </source>
</evidence>
<dbReference type="GO" id="GO:0008168">
    <property type="term" value="F:methyltransferase activity"/>
    <property type="evidence" value="ECO:0007669"/>
    <property type="project" value="UniProtKB-KW"/>
</dbReference>
<organism evidence="5">
    <name type="scientific">Lotharella oceanica</name>
    <dbReference type="NCBI Taxonomy" id="641309"/>
    <lineage>
        <taxon>Eukaryota</taxon>
        <taxon>Sar</taxon>
        <taxon>Rhizaria</taxon>
        <taxon>Cercozoa</taxon>
        <taxon>Chlorarachniophyceae</taxon>
        <taxon>Lotharella</taxon>
    </lineage>
</organism>
<evidence type="ECO:0000256" key="2">
    <source>
        <dbReference type="ARBA" id="ARBA00022603"/>
    </source>
</evidence>
<dbReference type="InterPro" id="IPR051419">
    <property type="entry name" value="Lys/N-term_MeTrsfase_sf"/>
</dbReference>
<protein>
    <recommendedName>
        <fullName evidence="4">Methyltransferase domain-containing protein</fullName>
    </recommendedName>
</protein>
<evidence type="ECO:0000256" key="1">
    <source>
        <dbReference type="ARBA" id="ARBA00008361"/>
    </source>
</evidence>
<proteinExistence type="inferred from homology"/>
<dbReference type="InterPro" id="IPR029063">
    <property type="entry name" value="SAM-dependent_MTases_sf"/>
</dbReference>
<accession>A0A7S2U3P3</accession>
<sequence length="202" mass="23109">MASGLSGYGDKEYWDERYVKSGVKTYEWYLQYSDFREKVLEALSLLGAKEDEGDVSDKKSNLKVLVVGCGNSALSEDLSKDGFTNLISIDYSDVVVQQMRKHYPELKFKTMDATEMKFAPKHFDVVFDKGTLDAILCGGDSARSAGRMLWNVHKVMKPGSKFFVITYGAPQSRENYLKNRRFQWDVKHCQLGTRHLYTLTKK</sequence>
<dbReference type="EMBL" id="HBHP01035798">
    <property type="protein sequence ID" value="CAD9778019.1"/>
    <property type="molecule type" value="Transcribed_RNA"/>
</dbReference>
<comment type="similarity">
    <text evidence="1">Belongs to the methyltransferase superfamily.</text>
</comment>
<reference evidence="5" key="1">
    <citation type="submission" date="2021-01" db="EMBL/GenBank/DDBJ databases">
        <authorList>
            <person name="Corre E."/>
            <person name="Pelletier E."/>
            <person name="Niang G."/>
            <person name="Scheremetjew M."/>
            <person name="Finn R."/>
            <person name="Kale V."/>
            <person name="Holt S."/>
            <person name="Cochrane G."/>
            <person name="Meng A."/>
            <person name="Brown T."/>
            <person name="Cohen L."/>
        </authorList>
    </citation>
    <scope>NUCLEOTIDE SEQUENCE</scope>
    <source>
        <strain evidence="5">CCMP622</strain>
    </source>
</reference>
<evidence type="ECO:0000259" key="4">
    <source>
        <dbReference type="Pfam" id="PF13847"/>
    </source>
</evidence>
<dbReference type="SUPFAM" id="SSF53335">
    <property type="entry name" value="S-adenosyl-L-methionine-dependent methyltransferases"/>
    <property type="match status" value="1"/>
</dbReference>
<name>A0A7S2U3P3_9EUKA</name>
<dbReference type="Pfam" id="PF13847">
    <property type="entry name" value="Methyltransf_31"/>
    <property type="match status" value="1"/>
</dbReference>
<keyword evidence="3" id="KW-0808">Transferase</keyword>
<feature type="domain" description="Methyltransferase" evidence="4">
    <location>
        <begin position="59"/>
        <end position="190"/>
    </location>
</feature>